<dbReference type="InterPro" id="IPR003439">
    <property type="entry name" value="ABC_transporter-like_ATP-bd"/>
</dbReference>
<dbReference type="EMBL" id="CADCUR010000148">
    <property type="protein sequence ID" value="CAA9402985.1"/>
    <property type="molecule type" value="Genomic_DNA"/>
</dbReference>
<sequence>MKFTRPNYRRFVTAVSIENLSKTYPTPFPRWKKFFRLPIKPAVEAVRDVSFEIAENETFGLIGRNGAGKTTLTKIIATLVQPTSGTVSVKNYDSVKDEVRVRSLVGLATAEERSFYWRLTAEQNLLFFARLYGMSDAAARRRIGEIFEQLNLSDLAGRRFSELSTGNKQRLAIARAILPQPPILLLDEPTRSLDPLAAEAMRRLILSLKDVSILLTSHNLSEVEELCHRVAIISNGEIRVVDSPQNLRRQNKQTQTVKITLRGISESSVRENLSEKLADFKIENQTETVYLIFEREADDELLGETVALLKNNGAKILDVETSKPTLLDVLESYEAGFGADEFFRCKLK</sequence>
<proteinExistence type="predicted"/>
<accession>A0A6J4P3Y0</accession>
<dbReference type="AlphaFoldDB" id="A0A6J4P3Y0"/>
<dbReference type="PROSITE" id="PS50893">
    <property type="entry name" value="ABC_TRANSPORTER_2"/>
    <property type="match status" value="1"/>
</dbReference>
<dbReference type="GO" id="GO:0005524">
    <property type="term" value="F:ATP binding"/>
    <property type="evidence" value="ECO:0007669"/>
    <property type="project" value="UniProtKB-KW"/>
</dbReference>
<evidence type="ECO:0000259" key="4">
    <source>
        <dbReference type="PROSITE" id="PS50893"/>
    </source>
</evidence>
<dbReference type="PANTHER" id="PTHR42711:SF18">
    <property type="entry name" value="ABC TRANSPORTER, ATP-BINDING PROTEIN"/>
    <property type="match status" value="1"/>
</dbReference>
<protein>
    <recommendedName>
        <fullName evidence="4">ABC transporter domain-containing protein</fullName>
    </recommendedName>
</protein>
<dbReference type="InterPro" id="IPR050763">
    <property type="entry name" value="ABC_transporter_ATP-binding"/>
</dbReference>
<gene>
    <name evidence="5" type="ORF">AVDCRST_MAG74-1754</name>
</gene>
<evidence type="ECO:0000256" key="3">
    <source>
        <dbReference type="ARBA" id="ARBA00022840"/>
    </source>
</evidence>
<evidence type="ECO:0000256" key="1">
    <source>
        <dbReference type="ARBA" id="ARBA00022448"/>
    </source>
</evidence>
<evidence type="ECO:0000256" key="2">
    <source>
        <dbReference type="ARBA" id="ARBA00022741"/>
    </source>
</evidence>
<dbReference type="Pfam" id="PF00005">
    <property type="entry name" value="ABC_tran"/>
    <property type="match status" value="1"/>
</dbReference>
<dbReference type="Gene3D" id="3.40.50.300">
    <property type="entry name" value="P-loop containing nucleotide triphosphate hydrolases"/>
    <property type="match status" value="1"/>
</dbReference>
<name>A0A6J4P3Y0_9BACT</name>
<dbReference type="PANTHER" id="PTHR42711">
    <property type="entry name" value="ABC TRANSPORTER ATP-BINDING PROTEIN"/>
    <property type="match status" value="1"/>
</dbReference>
<reference evidence="5" key="1">
    <citation type="submission" date="2020-02" db="EMBL/GenBank/DDBJ databases">
        <authorList>
            <person name="Meier V. D."/>
        </authorList>
    </citation>
    <scope>NUCLEOTIDE SEQUENCE</scope>
    <source>
        <strain evidence="5">AVDCRST_MAG74</strain>
    </source>
</reference>
<dbReference type="SMART" id="SM00382">
    <property type="entry name" value="AAA"/>
    <property type="match status" value="1"/>
</dbReference>
<dbReference type="InterPro" id="IPR027417">
    <property type="entry name" value="P-loop_NTPase"/>
</dbReference>
<keyword evidence="1" id="KW-0813">Transport</keyword>
<feature type="domain" description="ABC transporter" evidence="4">
    <location>
        <begin position="15"/>
        <end position="260"/>
    </location>
</feature>
<dbReference type="GO" id="GO:0016887">
    <property type="term" value="F:ATP hydrolysis activity"/>
    <property type="evidence" value="ECO:0007669"/>
    <property type="project" value="InterPro"/>
</dbReference>
<organism evidence="5">
    <name type="scientific">uncultured Pyrinomonadaceae bacterium</name>
    <dbReference type="NCBI Taxonomy" id="2283094"/>
    <lineage>
        <taxon>Bacteria</taxon>
        <taxon>Pseudomonadati</taxon>
        <taxon>Acidobacteriota</taxon>
        <taxon>Blastocatellia</taxon>
        <taxon>Blastocatellales</taxon>
        <taxon>Pyrinomonadaceae</taxon>
        <taxon>environmental samples</taxon>
    </lineage>
</organism>
<keyword evidence="3" id="KW-0067">ATP-binding</keyword>
<dbReference type="SUPFAM" id="SSF52540">
    <property type="entry name" value="P-loop containing nucleoside triphosphate hydrolases"/>
    <property type="match status" value="1"/>
</dbReference>
<keyword evidence="2" id="KW-0547">Nucleotide-binding</keyword>
<evidence type="ECO:0000313" key="5">
    <source>
        <dbReference type="EMBL" id="CAA9402985.1"/>
    </source>
</evidence>
<dbReference type="InterPro" id="IPR003593">
    <property type="entry name" value="AAA+_ATPase"/>
</dbReference>